<sequence length="588" mass="66049">MVTASNFSYFEDSGPPIPHQRFADFVYKTDVALLPIDGYQDLPLLSLEDAIKPIEKYLDPSIQDKIYVAKRRCRNPEDDLTTDESASIQLYTTESTTHEESLYYNLNKTLHKADRGLLKPWYSYLKLILTALWKLSSFTGLVYRDVNSNLSKEFKKGETVVWWGFSSCTTSLDVLELALTKIEVCQLTLFNIECTNGKLINNHSSYAAEDEVLLLPGTELLVIGKMQMGHSVTIIHLKEVTDSNVVLLEPPFTVTDDISNSFHPNLTFTFGPTITPTASTVHNKSRKKLRQEVNELVKQLETNKIFFGWLTINIESLLIEECKEIVQGLKVNTNVKELTIQSKDISMKCLEHLIGSLTTNKNITKLRIQGGEDQYLVPVCTHTLIDVIRMNKTVTILEMLNTRITDDEIKMLTDVLKKNTSIIRVSLCGNPYLTVKSVHYIGELIKTTTTLLALHFYGDHNINDECAIVVASALKINRSLTQIEMSYSQISDEGAGAFGQMLAKNKTVKELYLHKNQITDIGAKALAEGLKQNTTLTQSDNNLTVWGNHFKESSDGGEALIKAKTDSLDIGFKSFLEEGLILSTPIFE</sequence>
<evidence type="ECO:0000256" key="6">
    <source>
        <dbReference type="RuleBase" id="RU361228"/>
    </source>
</evidence>
<keyword evidence="2 6" id="KW-0328">Glycosyltransferase</keyword>
<dbReference type="PANTHER" id="PTHR24114:SF2">
    <property type="entry name" value="F-BOX DOMAIN-CONTAINING PROTEIN-RELATED"/>
    <property type="match status" value="1"/>
</dbReference>
<keyword evidence="4" id="KW-0548">Nucleotidyltransferase</keyword>
<comment type="caution">
    <text evidence="7">The sequence shown here is derived from an EMBL/GenBank/DDBJ whole genome shotgun (WGS) entry which is preliminary data.</text>
</comment>
<dbReference type="OrthoDB" id="6431547at2759"/>
<accession>A0A814JS46</accession>
<evidence type="ECO:0000256" key="5">
    <source>
        <dbReference type="ARBA" id="ARBA00047597"/>
    </source>
</evidence>
<organism evidence="7 9">
    <name type="scientific">Didymodactylos carnosus</name>
    <dbReference type="NCBI Taxonomy" id="1234261"/>
    <lineage>
        <taxon>Eukaryota</taxon>
        <taxon>Metazoa</taxon>
        <taxon>Spiralia</taxon>
        <taxon>Gnathifera</taxon>
        <taxon>Rotifera</taxon>
        <taxon>Eurotatoria</taxon>
        <taxon>Bdelloidea</taxon>
        <taxon>Philodinida</taxon>
        <taxon>Philodinidae</taxon>
        <taxon>Didymodactylos</taxon>
    </lineage>
</organism>
<dbReference type="InterPro" id="IPR000768">
    <property type="entry name" value="ART"/>
</dbReference>
<evidence type="ECO:0000313" key="7">
    <source>
        <dbReference type="EMBL" id="CAF1041295.1"/>
    </source>
</evidence>
<gene>
    <name evidence="7" type="ORF">GPM918_LOCUS15793</name>
    <name evidence="8" type="ORF">SRO942_LOCUS15793</name>
</gene>
<dbReference type="EC" id="2.4.2.31" evidence="6"/>
<dbReference type="Pfam" id="PF13516">
    <property type="entry name" value="LRR_6"/>
    <property type="match status" value="2"/>
</dbReference>
<dbReference type="EMBL" id="CAJNOQ010004027">
    <property type="protein sequence ID" value="CAF1041295.1"/>
    <property type="molecule type" value="Genomic_DNA"/>
</dbReference>
<evidence type="ECO:0000313" key="8">
    <source>
        <dbReference type="EMBL" id="CAF3811494.1"/>
    </source>
</evidence>
<evidence type="ECO:0000256" key="4">
    <source>
        <dbReference type="ARBA" id="ARBA00022695"/>
    </source>
</evidence>
<keyword evidence="6" id="KW-0520">NAD</keyword>
<evidence type="ECO:0000256" key="2">
    <source>
        <dbReference type="ARBA" id="ARBA00022676"/>
    </source>
</evidence>
<dbReference type="SUPFAM" id="SSF56399">
    <property type="entry name" value="ADP-ribosylation"/>
    <property type="match status" value="1"/>
</dbReference>
<dbReference type="Gene3D" id="3.90.176.10">
    <property type="entry name" value="Toxin ADP-ribosyltransferase, Chain A, domain 1"/>
    <property type="match status" value="1"/>
</dbReference>
<comment type="catalytic activity">
    <reaction evidence="5 6">
        <text>L-arginyl-[protein] + NAD(+) = N(omega)-(ADP-D-ribosyl)-L-arginyl-[protein] + nicotinamide + H(+)</text>
        <dbReference type="Rhea" id="RHEA:19149"/>
        <dbReference type="Rhea" id="RHEA-COMP:10532"/>
        <dbReference type="Rhea" id="RHEA-COMP:15087"/>
        <dbReference type="ChEBI" id="CHEBI:15378"/>
        <dbReference type="ChEBI" id="CHEBI:17154"/>
        <dbReference type="ChEBI" id="CHEBI:29965"/>
        <dbReference type="ChEBI" id="CHEBI:57540"/>
        <dbReference type="ChEBI" id="CHEBI:142554"/>
        <dbReference type="EC" id="2.4.2.31"/>
    </reaction>
</comment>
<evidence type="ECO:0000313" key="9">
    <source>
        <dbReference type="Proteomes" id="UP000663829"/>
    </source>
</evidence>
<reference evidence="7" key="1">
    <citation type="submission" date="2021-02" db="EMBL/GenBank/DDBJ databases">
        <authorList>
            <person name="Nowell W R."/>
        </authorList>
    </citation>
    <scope>NUCLEOTIDE SEQUENCE</scope>
</reference>
<dbReference type="GO" id="GO:0106274">
    <property type="term" value="F:NAD+-protein-arginine ADP-ribosyltransferase activity"/>
    <property type="evidence" value="ECO:0007669"/>
    <property type="project" value="UniProtKB-EC"/>
</dbReference>
<dbReference type="SUPFAM" id="SSF52047">
    <property type="entry name" value="RNI-like"/>
    <property type="match status" value="1"/>
</dbReference>
<dbReference type="InterPro" id="IPR052394">
    <property type="entry name" value="LRR-containing"/>
</dbReference>
<comment type="similarity">
    <text evidence="1 6">Belongs to the Arg-specific ADP-ribosyltransferase family.</text>
</comment>
<dbReference type="Proteomes" id="UP000663829">
    <property type="component" value="Unassembled WGS sequence"/>
</dbReference>
<dbReference type="EMBL" id="CAJOBC010004027">
    <property type="protein sequence ID" value="CAF3811494.1"/>
    <property type="molecule type" value="Genomic_DNA"/>
</dbReference>
<dbReference type="AlphaFoldDB" id="A0A814JS46"/>
<keyword evidence="9" id="KW-1185">Reference proteome</keyword>
<dbReference type="PANTHER" id="PTHR24114">
    <property type="entry name" value="LEUCINE RICH REPEAT FAMILY PROTEIN"/>
    <property type="match status" value="1"/>
</dbReference>
<keyword evidence="6" id="KW-0521">NADP</keyword>
<evidence type="ECO:0000256" key="1">
    <source>
        <dbReference type="ARBA" id="ARBA00009558"/>
    </source>
</evidence>
<dbReference type="Pfam" id="PF01129">
    <property type="entry name" value="ART"/>
    <property type="match status" value="1"/>
</dbReference>
<dbReference type="InterPro" id="IPR032675">
    <property type="entry name" value="LRR_dom_sf"/>
</dbReference>
<dbReference type="SMART" id="SM00368">
    <property type="entry name" value="LRR_RI"/>
    <property type="match status" value="3"/>
</dbReference>
<evidence type="ECO:0000256" key="3">
    <source>
        <dbReference type="ARBA" id="ARBA00022679"/>
    </source>
</evidence>
<dbReference type="InterPro" id="IPR001611">
    <property type="entry name" value="Leu-rich_rpt"/>
</dbReference>
<dbReference type="Proteomes" id="UP000681722">
    <property type="component" value="Unassembled WGS sequence"/>
</dbReference>
<dbReference type="Gene3D" id="3.80.10.10">
    <property type="entry name" value="Ribonuclease Inhibitor"/>
    <property type="match status" value="3"/>
</dbReference>
<dbReference type="PROSITE" id="PS51996">
    <property type="entry name" value="TR_MART"/>
    <property type="match status" value="1"/>
</dbReference>
<name>A0A814JS46_9BILA</name>
<keyword evidence="3 6" id="KW-0808">Transferase</keyword>
<proteinExistence type="inferred from homology"/>
<protein>
    <recommendedName>
        <fullName evidence="6">NAD(P)(+)--arginine ADP-ribosyltransferase</fullName>
        <ecNumber evidence="6">2.4.2.31</ecNumber>
    </recommendedName>
    <alternativeName>
        <fullName evidence="6">Mono(ADP-ribosyl)transferase</fullName>
    </alternativeName>
</protein>
<dbReference type="GO" id="GO:0016779">
    <property type="term" value="F:nucleotidyltransferase activity"/>
    <property type="evidence" value="ECO:0007669"/>
    <property type="project" value="UniProtKB-KW"/>
</dbReference>